<reference evidence="8 9" key="1">
    <citation type="submission" date="2015-10" db="EMBL/GenBank/DDBJ databases">
        <title>Draft Genome Sequence of Chlorobium limicola strain Frasassi Growing under Artificial Lighting in the Frasassi Cave System.</title>
        <authorList>
            <person name="Mansor M."/>
            <person name="Macalady J."/>
        </authorList>
    </citation>
    <scope>NUCLEOTIDE SEQUENCE [LARGE SCALE GENOMIC DNA]</scope>
    <source>
        <strain evidence="8 9">Frasassi</strain>
    </source>
</reference>
<keyword evidence="4 6" id="KW-1133">Transmembrane helix</keyword>
<keyword evidence="9" id="KW-1185">Reference proteome</keyword>
<evidence type="ECO:0000313" key="9">
    <source>
        <dbReference type="Proteomes" id="UP000053937"/>
    </source>
</evidence>
<evidence type="ECO:0000256" key="3">
    <source>
        <dbReference type="ARBA" id="ARBA00022692"/>
    </source>
</evidence>
<feature type="transmembrane region" description="Helical" evidence="6">
    <location>
        <begin position="52"/>
        <end position="75"/>
    </location>
</feature>
<keyword evidence="3 6" id="KW-0812">Transmembrane</keyword>
<dbReference type="OrthoDB" id="9813426at2"/>
<dbReference type="GO" id="GO:0005886">
    <property type="term" value="C:plasma membrane"/>
    <property type="evidence" value="ECO:0007669"/>
    <property type="project" value="UniProtKB-SubCell"/>
</dbReference>
<feature type="transmembrane region" description="Helical" evidence="6">
    <location>
        <begin position="149"/>
        <end position="172"/>
    </location>
</feature>
<dbReference type="InterPro" id="IPR051311">
    <property type="entry name" value="DedA_domain"/>
</dbReference>
<protein>
    <recommendedName>
        <fullName evidence="7">VTT domain-containing protein</fullName>
    </recommendedName>
</protein>
<dbReference type="PANTHER" id="PTHR42709">
    <property type="entry name" value="ALKALINE PHOSPHATASE LIKE PROTEIN"/>
    <property type="match status" value="1"/>
</dbReference>
<feature type="transmembrane region" description="Helical" evidence="6">
    <location>
        <begin position="15"/>
        <end position="31"/>
    </location>
</feature>
<sequence length="214" mass="24008">MLDSITVYLQHADPAAIYVFLFCIAFLENVVPPIPGDVPVAFIGYLIHHSKISFFISVLWASAGSTAGFMLVYLLSRHLGMKLYAEDGSPMQHSLSRSVHRFFPPADMELLRDRFSAHGYLAVLANRFLFGSRAVISVMAGLMHLKPHLVLLAAATSATVWNVLLLYGGLLLGRNWQEIGRYAAVYSLPVSLLFLALLIFSVLRFFQERKRRHE</sequence>
<proteinExistence type="predicted"/>
<feature type="transmembrane region" description="Helical" evidence="6">
    <location>
        <begin position="120"/>
        <end position="142"/>
    </location>
</feature>
<dbReference type="Pfam" id="PF09335">
    <property type="entry name" value="VTT_dom"/>
    <property type="match status" value="1"/>
</dbReference>
<gene>
    <name evidence="8" type="ORF">ASB62_03990</name>
</gene>
<name>A0A101JPA9_CHLLI</name>
<dbReference type="EMBL" id="LMBR01000090">
    <property type="protein sequence ID" value="KUL30569.1"/>
    <property type="molecule type" value="Genomic_DNA"/>
</dbReference>
<feature type="transmembrane region" description="Helical" evidence="6">
    <location>
        <begin position="184"/>
        <end position="206"/>
    </location>
</feature>
<comment type="caution">
    <text evidence="8">The sequence shown here is derived from an EMBL/GenBank/DDBJ whole genome shotgun (WGS) entry which is preliminary data.</text>
</comment>
<evidence type="ECO:0000256" key="2">
    <source>
        <dbReference type="ARBA" id="ARBA00022475"/>
    </source>
</evidence>
<feature type="domain" description="VTT" evidence="7">
    <location>
        <begin position="34"/>
        <end position="169"/>
    </location>
</feature>
<dbReference type="AlphaFoldDB" id="A0A101JPA9"/>
<evidence type="ECO:0000256" key="5">
    <source>
        <dbReference type="ARBA" id="ARBA00023136"/>
    </source>
</evidence>
<organism evidence="8 9">
    <name type="scientific">Chlorobium limicola</name>
    <dbReference type="NCBI Taxonomy" id="1092"/>
    <lineage>
        <taxon>Bacteria</taxon>
        <taxon>Pseudomonadati</taxon>
        <taxon>Chlorobiota</taxon>
        <taxon>Chlorobiia</taxon>
        <taxon>Chlorobiales</taxon>
        <taxon>Chlorobiaceae</taxon>
        <taxon>Chlorobium/Pelodictyon group</taxon>
        <taxon>Chlorobium</taxon>
    </lineage>
</organism>
<dbReference type="RefSeq" id="WP_059138733.1">
    <property type="nucleotide sequence ID" value="NZ_LMBR01000090.1"/>
</dbReference>
<evidence type="ECO:0000259" key="7">
    <source>
        <dbReference type="Pfam" id="PF09335"/>
    </source>
</evidence>
<evidence type="ECO:0000313" key="8">
    <source>
        <dbReference type="EMBL" id="KUL30569.1"/>
    </source>
</evidence>
<keyword evidence="2" id="KW-1003">Cell membrane</keyword>
<evidence type="ECO:0000256" key="4">
    <source>
        <dbReference type="ARBA" id="ARBA00022989"/>
    </source>
</evidence>
<evidence type="ECO:0000256" key="1">
    <source>
        <dbReference type="ARBA" id="ARBA00004651"/>
    </source>
</evidence>
<evidence type="ECO:0000256" key="6">
    <source>
        <dbReference type="SAM" id="Phobius"/>
    </source>
</evidence>
<comment type="subcellular location">
    <subcellularLocation>
        <location evidence="1">Cell membrane</location>
        <topology evidence="1">Multi-pass membrane protein</topology>
    </subcellularLocation>
</comment>
<dbReference type="PANTHER" id="PTHR42709:SF6">
    <property type="entry name" value="UNDECAPRENYL PHOSPHATE TRANSPORTER A"/>
    <property type="match status" value="1"/>
</dbReference>
<keyword evidence="5 6" id="KW-0472">Membrane</keyword>
<dbReference type="Proteomes" id="UP000053937">
    <property type="component" value="Unassembled WGS sequence"/>
</dbReference>
<dbReference type="InterPro" id="IPR032816">
    <property type="entry name" value="VTT_dom"/>
</dbReference>
<accession>A0A101JPA9</accession>